<dbReference type="CDD" id="cd00030">
    <property type="entry name" value="C2"/>
    <property type="match status" value="1"/>
</dbReference>
<evidence type="ECO:0000256" key="6">
    <source>
        <dbReference type="SAM" id="MobiDB-lite"/>
    </source>
</evidence>
<dbReference type="PANTHER" id="PTHR47264:SF3">
    <property type="entry name" value="SYNAPTOTAGMIN-5 ISOFORM X1"/>
    <property type="match status" value="1"/>
</dbReference>
<evidence type="ECO:0000313" key="10">
    <source>
        <dbReference type="Proteomes" id="UP001177140"/>
    </source>
</evidence>
<accession>A0AA41SAZ4</accession>
<dbReference type="SMART" id="SM00239">
    <property type="entry name" value="C2"/>
    <property type="match status" value="3"/>
</dbReference>
<comment type="caution">
    <text evidence="9">The sequence shown here is derived from an EMBL/GenBank/DDBJ whole genome shotgun (WGS) entry which is preliminary data.</text>
</comment>
<reference evidence="9" key="1">
    <citation type="submission" date="2022-03" db="EMBL/GenBank/DDBJ databases">
        <title>A functionally conserved STORR gene fusion in Papaver species that diverged 16.8 million years ago.</title>
        <authorList>
            <person name="Catania T."/>
        </authorList>
    </citation>
    <scope>NUCLEOTIDE SEQUENCE</scope>
    <source>
        <strain evidence="9">S-191538</strain>
    </source>
</reference>
<evidence type="ECO:0000313" key="9">
    <source>
        <dbReference type="EMBL" id="MCL7031780.1"/>
    </source>
</evidence>
<gene>
    <name evidence="9" type="ORF">MKW94_010608</name>
</gene>
<dbReference type="SUPFAM" id="SSF49562">
    <property type="entry name" value="C2 domain (Calcium/lipid-binding domain, CaLB)"/>
    <property type="match status" value="2"/>
</dbReference>
<evidence type="ECO:0000256" key="4">
    <source>
        <dbReference type="ARBA" id="ARBA00023121"/>
    </source>
</evidence>
<keyword evidence="5" id="KW-0472">Membrane</keyword>
<dbReference type="CDD" id="cd21669">
    <property type="entry name" value="SMP_SF"/>
    <property type="match status" value="1"/>
</dbReference>
<dbReference type="InterPro" id="IPR031468">
    <property type="entry name" value="SMP_LBD"/>
</dbReference>
<name>A0AA41SAZ4_PAPNU</name>
<dbReference type="EMBL" id="JAJJMA010115615">
    <property type="protein sequence ID" value="MCL7031780.1"/>
    <property type="molecule type" value="Genomic_DNA"/>
</dbReference>
<feature type="region of interest" description="Disordered" evidence="6">
    <location>
        <begin position="306"/>
        <end position="326"/>
    </location>
</feature>
<dbReference type="GO" id="GO:0016020">
    <property type="term" value="C:membrane"/>
    <property type="evidence" value="ECO:0007669"/>
    <property type="project" value="UniProtKB-SubCell"/>
</dbReference>
<evidence type="ECO:0000256" key="1">
    <source>
        <dbReference type="ARBA" id="ARBA00004370"/>
    </source>
</evidence>
<evidence type="ECO:0000256" key="2">
    <source>
        <dbReference type="ARBA" id="ARBA00022448"/>
    </source>
</evidence>
<dbReference type="PROSITE" id="PS50004">
    <property type="entry name" value="C2"/>
    <property type="match status" value="2"/>
</dbReference>
<evidence type="ECO:0000256" key="3">
    <source>
        <dbReference type="ARBA" id="ARBA00023055"/>
    </source>
</evidence>
<feature type="compositionally biased region" description="Polar residues" evidence="6">
    <location>
        <begin position="306"/>
        <end position="320"/>
    </location>
</feature>
<protein>
    <recommendedName>
        <fullName evidence="11">Plant synaptotagmin</fullName>
    </recommendedName>
</protein>
<feature type="domain" description="SMP-LTD" evidence="8">
    <location>
        <begin position="93"/>
        <end position="278"/>
    </location>
</feature>
<proteinExistence type="predicted"/>
<evidence type="ECO:0000259" key="7">
    <source>
        <dbReference type="PROSITE" id="PS50004"/>
    </source>
</evidence>
<dbReference type="Gene3D" id="2.60.40.150">
    <property type="entry name" value="C2 domain"/>
    <property type="match status" value="2"/>
</dbReference>
<dbReference type="InterPro" id="IPR000008">
    <property type="entry name" value="C2_dom"/>
</dbReference>
<feature type="domain" description="C2" evidence="7">
    <location>
        <begin position="467"/>
        <end position="579"/>
    </location>
</feature>
<keyword evidence="10" id="KW-1185">Reference proteome</keyword>
<feature type="domain" description="C2" evidence="7">
    <location>
        <begin position="585"/>
        <end position="710"/>
    </location>
</feature>
<evidence type="ECO:0008006" key="11">
    <source>
        <dbReference type="Google" id="ProtNLM"/>
    </source>
</evidence>
<dbReference type="PROSITE" id="PS51847">
    <property type="entry name" value="SMP"/>
    <property type="match status" value="1"/>
</dbReference>
<comment type="subcellular location">
    <subcellularLocation>
        <location evidence="1">Membrane</location>
    </subcellularLocation>
</comment>
<dbReference type="Pfam" id="PF00168">
    <property type="entry name" value="C2"/>
    <property type="match status" value="3"/>
</dbReference>
<dbReference type="GO" id="GO:0006869">
    <property type="term" value="P:lipid transport"/>
    <property type="evidence" value="ECO:0007669"/>
    <property type="project" value="UniProtKB-KW"/>
</dbReference>
<keyword evidence="4" id="KW-0446">Lipid-binding</keyword>
<evidence type="ECO:0000259" key="8">
    <source>
        <dbReference type="PROSITE" id="PS51847"/>
    </source>
</evidence>
<dbReference type="InterPro" id="IPR035892">
    <property type="entry name" value="C2_domain_sf"/>
</dbReference>
<dbReference type="AlphaFoldDB" id="A0AA41SAZ4"/>
<evidence type="ECO:0000256" key="5">
    <source>
        <dbReference type="ARBA" id="ARBA00023136"/>
    </source>
</evidence>
<dbReference type="GO" id="GO:0008289">
    <property type="term" value="F:lipid binding"/>
    <property type="evidence" value="ECO:0007669"/>
    <property type="project" value="UniProtKB-KW"/>
</dbReference>
<keyword evidence="2" id="KW-0813">Transport</keyword>
<organism evidence="9 10">
    <name type="scientific">Papaver nudicaule</name>
    <name type="common">Iceland poppy</name>
    <dbReference type="NCBI Taxonomy" id="74823"/>
    <lineage>
        <taxon>Eukaryota</taxon>
        <taxon>Viridiplantae</taxon>
        <taxon>Streptophyta</taxon>
        <taxon>Embryophyta</taxon>
        <taxon>Tracheophyta</taxon>
        <taxon>Spermatophyta</taxon>
        <taxon>Magnoliopsida</taxon>
        <taxon>Ranunculales</taxon>
        <taxon>Papaveraceae</taxon>
        <taxon>Papaveroideae</taxon>
        <taxon>Papaver</taxon>
    </lineage>
</organism>
<dbReference type="PANTHER" id="PTHR47264">
    <property type="entry name" value="OS01G0128800 PROTEIN"/>
    <property type="match status" value="1"/>
</dbReference>
<dbReference type="Proteomes" id="UP001177140">
    <property type="component" value="Unassembled WGS sequence"/>
</dbReference>
<sequence>MGSGKRNKEFLAKEATEFLNHVMVERSLFPFMIPMVFVAWIIERWFFPFSNWVLLAVSVWATIQYCRYQRKVLIDDLNKRWKQVLLYTSPITPLEQCEWLNKLLMEIWSSSINPKLANKFSSIVEKRLKHRKPRFIEKIELQEFSLGSTPPSLGLHGTRWSTSSDQQILHMGFEWDSNSVNIMLLAKLAKPLSGTARIVINSIHLKGDLRIMPILDGQAFLYSFEPTPEVRIGVVFGKGTQTLPATELPGVNSWLVKLFTDTLVKTMVEPRRRCYSLPPVNLNKKAVGGIFSVTVVSASTQLQDKLKGSNSAGSESSVRNGTAEGYSGSGVAQTFVEVELEELTRRTNASPGPAPIWDSSFNMVLHEDAGIIKFNLYEWVPNNLKHNYITSCEVKVRYVADDSTTFWAVGPRSSVLAKRVESAGQEVDMVIPFEGPNLGELTVRLVLREWQFSDGSVSSNSTSIVGSQRSMNRPSDYQPRTGRKIKLTVVEGRDLVVKDKAGKSNSYVKLQYGKGLYRTRTANVSKPVWSDKFEFDEIGGGEYLKIKCYSEDTFTDDNIGSARVNLEGLVEGSVRDIWVPLEKVSAGELRLQVEAVKDDNYELSGSSHGGSGNGWIELVIIEAKDLIAADLRGTSDPYVRVQYGNLKKRTKVTYKTLTPHWNQTLEFPDDGSPLELHVKDYNALLPTSSIGSCVVEYQWLPPNETADKWIPLQGVKKGEIHVQVTRKIPELQKRPSTDSNRLHLSKANQISDQMRQVLRRLRRLVDDADVEALSLAVSEMESIQEVEEDYMVQLESEQSLLINKIGELGQEMYKSSPCPSRKNSGSRNSN</sequence>
<keyword evidence="3" id="KW-0445">Lipid transport</keyword>